<evidence type="ECO:0000256" key="1">
    <source>
        <dbReference type="SAM" id="MobiDB-lite"/>
    </source>
</evidence>
<proteinExistence type="predicted"/>
<evidence type="ECO:0000313" key="4">
    <source>
        <dbReference type="Proteomes" id="UP001153709"/>
    </source>
</evidence>
<sequence length="539" mass="57230">MKNLIFLLYAILVPSLNAIPVDVIQRNIPVEVRYDQILPGIVSREQVLMHGRRNLDAKVQLSSDELPQVLKHLPIPVDSDLVPEIVSEEKVQVAPKVENNAVKSLIQPENQESVEVVPEKPIDIPIEVPETPFVKSLIAPEPLSDSNTVLQKAAPKPAQTLDSVLQETQNIFRLGLKNLKDSFKPNKGELSPTAEQWATLEKQVDEYFSEEKQKLAIRQSAPVEGGSTVTPVAQQPQNNWVQNIVNGINGIASNFVQSIQSIGGATSGGAQPPNGQGDEGAAAAGAPPSNGFQGFVQFFNNGISNIVSTITGTNNQATTSNNNLSDPGSGATPAPGNVIGGFFGTIVSNVQNAFGIQPPQGAQGDTGSQQQNGPVQVIQSVGTPKSINYEPKTVYLQAIIGNAISNFFGGNRPPSNSQGDEGAPAQPGNTNIIQNIQNAIQNSPLNPFRPQNGQTQVNANPVQQAVQTIGTQVQQLIPTGGNGASAQPQPVTSSPAKKPISVQPASEDVQPVEAVPVLENENPIKENEIVKKQLPLDVK</sequence>
<gene>
    <name evidence="3" type="ORF">DIABBA_LOCUS1280</name>
</gene>
<name>A0A9N9X706_DIABA</name>
<feature type="chain" id="PRO_5040372806" evidence="2">
    <location>
        <begin position="19"/>
        <end position="539"/>
    </location>
</feature>
<evidence type="ECO:0000313" key="3">
    <source>
        <dbReference type="EMBL" id="CAG9827266.1"/>
    </source>
</evidence>
<keyword evidence="4" id="KW-1185">Reference proteome</keyword>
<keyword evidence="2" id="KW-0732">Signal</keyword>
<dbReference type="AlphaFoldDB" id="A0A9N9X706"/>
<feature type="region of interest" description="Disordered" evidence="1">
    <location>
        <begin position="263"/>
        <end position="288"/>
    </location>
</feature>
<feature type="signal peptide" evidence="2">
    <location>
        <begin position="1"/>
        <end position="18"/>
    </location>
</feature>
<dbReference type="Proteomes" id="UP001153709">
    <property type="component" value="Chromosome 1"/>
</dbReference>
<protein>
    <submittedName>
        <fullName evidence="3">Uncharacterized protein</fullName>
    </submittedName>
</protein>
<feature type="region of interest" description="Disordered" evidence="1">
    <location>
        <begin position="410"/>
        <end position="430"/>
    </location>
</feature>
<dbReference type="EMBL" id="OU898276">
    <property type="protein sequence ID" value="CAG9827266.1"/>
    <property type="molecule type" value="Genomic_DNA"/>
</dbReference>
<accession>A0A9N9X706</accession>
<evidence type="ECO:0000256" key="2">
    <source>
        <dbReference type="SAM" id="SignalP"/>
    </source>
</evidence>
<reference evidence="3" key="1">
    <citation type="submission" date="2022-01" db="EMBL/GenBank/DDBJ databases">
        <authorList>
            <person name="King R."/>
        </authorList>
    </citation>
    <scope>NUCLEOTIDE SEQUENCE</scope>
</reference>
<organism evidence="3 4">
    <name type="scientific">Diabrotica balteata</name>
    <name type="common">Banded cucumber beetle</name>
    <dbReference type="NCBI Taxonomy" id="107213"/>
    <lineage>
        <taxon>Eukaryota</taxon>
        <taxon>Metazoa</taxon>
        <taxon>Ecdysozoa</taxon>
        <taxon>Arthropoda</taxon>
        <taxon>Hexapoda</taxon>
        <taxon>Insecta</taxon>
        <taxon>Pterygota</taxon>
        <taxon>Neoptera</taxon>
        <taxon>Endopterygota</taxon>
        <taxon>Coleoptera</taxon>
        <taxon>Polyphaga</taxon>
        <taxon>Cucujiformia</taxon>
        <taxon>Chrysomeloidea</taxon>
        <taxon>Chrysomelidae</taxon>
        <taxon>Galerucinae</taxon>
        <taxon>Diabroticina</taxon>
        <taxon>Diabroticites</taxon>
        <taxon>Diabrotica</taxon>
    </lineage>
</organism>
<dbReference type="OrthoDB" id="6744912at2759"/>
<feature type="region of interest" description="Disordered" evidence="1">
    <location>
        <begin position="478"/>
        <end position="518"/>
    </location>
</feature>
<feature type="compositionally biased region" description="Polar residues" evidence="1">
    <location>
        <begin position="484"/>
        <end position="495"/>
    </location>
</feature>